<name>A0ABQ3GYP2_9NEIS</name>
<comment type="caution">
    <text evidence="1">The sequence shown here is derived from an EMBL/GenBank/DDBJ whole genome shotgun (WGS) entry which is preliminary data.</text>
</comment>
<dbReference type="RefSeq" id="WP_189459824.1">
    <property type="nucleotide sequence ID" value="NZ_BMYO01000004.1"/>
</dbReference>
<dbReference type="NCBIfam" id="TIGR02532">
    <property type="entry name" value="IV_pilin_GFxxxE"/>
    <property type="match status" value="1"/>
</dbReference>
<dbReference type="Pfam" id="PF07963">
    <property type="entry name" value="N_methyl"/>
    <property type="match status" value="1"/>
</dbReference>
<proteinExistence type="predicted"/>
<dbReference type="EMBL" id="BMYO01000004">
    <property type="protein sequence ID" value="GHD61715.1"/>
    <property type="molecule type" value="Genomic_DNA"/>
</dbReference>
<keyword evidence="2" id="KW-1185">Reference proteome</keyword>
<evidence type="ECO:0000313" key="1">
    <source>
        <dbReference type="EMBL" id="GHD61715.1"/>
    </source>
</evidence>
<accession>A0ABQ3GYP2</accession>
<gene>
    <name evidence="1" type="ORF">GCM10007350_16490</name>
</gene>
<dbReference type="SUPFAM" id="SSF54523">
    <property type="entry name" value="Pili subunits"/>
    <property type="match status" value="1"/>
</dbReference>
<dbReference type="InterPro" id="IPR012902">
    <property type="entry name" value="N_methyl_site"/>
</dbReference>
<organism evidence="1 2">
    <name type="scientific">Jeongeupia chitinilytica</name>
    <dbReference type="NCBI Taxonomy" id="1041641"/>
    <lineage>
        <taxon>Bacteria</taxon>
        <taxon>Pseudomonadati</taxon>
        <taxon>Pseudomonadota</taxon>
        <taxon>Betaproteobacteria</taxon>
        <taxon>Neisseriales</taxon>
        <taxon>Chitinibacteraceae</taxon>
        <taxon>Jeongeupia</taxon>
    </lineage>
</organism>
<sequence length="236" mass="24055">MARPLGFTLLELAVVLAVVGMLLAGMLQAGRVLDEAQRVRDTRNEMAEVREALLGFAVRSGHLPCPANPAAAGAAAGVEDRAAGGNCNRQQGLLPWVALGLGQSDAFGRPFSYRVTGYYADTDPATVGGCNGAPPPASVSFAICSEGDINVRPAAGAAQTLALHVAAVVVSHGRSGPGPLQAGGGADEAENVNNDAEFVSHDRVDAAGGVASYDDLTDWLAPSTLLSRMLAAGRLP</sequence>
<evidence type="ECO:0008006" key="3">
    <source>
        <dbReference type="Google" id="ProtNLM"/>
    </source>
</evidence>
<dbReference type="Proteomes" id="UP000604737">
    <property type="component" value="Unassembled WGS sequence"/>
</dbReference>
<protein>
    <recommendedName>
        <fullName evidence="3">Prepilin-type cleavage/methylation domain-containing protein</fullName>
    </recommendedName>
</protein>
<reference evidence="2" key="1">
    <citation type="journal article" date="2019" name="Int. J. Syst. Evol. Microbiol.">
        <title>The Global Catalogue of Microorganisms (GCM) 10K type strain sequencing project: providing services to taxonomists for standard genome sequencing and annotation.</title>
        <authorList>
            <consortium name="The Broad Institute Genomics Platform"/>
            <consortium name="The Broad Institute Genome Sequencing Center for Infectious Disease"/>
            <person name="Wu L."/>
            <person name="Ma J."/>
        </authorList>
    </citation>
    <scope>NUCLEOTIDE SEQUENCE [LARGE SCALE GENOMIC DNA]</scope>
    <source>
        <strain evidence="2">KCTC 23701</strain>
    </source>
</reference>
<evidence type="ECO:0000313" key="2">
    <source>
        <dbReference type="Proteomes" id="UP000604737"/>
    </source>
</evidence>
<dbReference type="InterPro" id="IPR045584">
    <property type="entry name" value="Pilin-like"/>
</dbReference>